<protein>
    <submittedName>
        <fullName evidence="1">Target of myb1-like 2 (Chicken)</fullName>
    </submittedName>
</protein>
<gene>
    <name evidence="1" type="primary">TOM1L2</name>
</gene>
<dbReference type="EMBL" id="HAED01005923">
    <property type="protein sequence ID" value="SBQ91953.1"/>
    <property type="molecule type" value="Transcribed_RNA"/>
</dbReference>
<feature type="non-terminal residue" evidence="1">
    <location>
        <position position="1"/>
    </location>
</feature>
<sequence length="33" mass="4188">YSFSWECHKKSKVREVIRETRRHNFLMNVLQKH</sequence>
<accession>A0A1A8I7C2</accession>
<reference evidence="1" key="1">
    <citation type="submission" date="2016-05" db="EMBL/GenBank/DDBJ databases">
        <authorList>
            <person name="Lavstsen T."/>
            <person name="Jespersen J.S."/>
        </authorList>
    </citation>
    <scope>NUCLEOTIDE SEQUENCE</scope>
    <source>
        <tissue evidence="1">Brain</tissue>
    </source>
</reference>
<evidence type="ECO:0000313" key="1">
    <source>
        <dbReference type="EMBL" id="SBQ91953.1"/>
    </source>
</evidence>
<reference evidence="1" key="2">
    <citation type="submission" date="2016-06" db="EMBL/GenBank/DDBJ databases">
        <title>The genome of a short-lived fish provides insights into sex chromosome evolution and the genetic control of aging.</title>
        <authorList>
            <person name="Reichwald K."/>
            <person name="Felder M."/>
            <person name="Petzold A."/>
            <person name="Koch P."/>
            <person name="Groth M."/>
            <person name="Platzer M."/>
        </authorList>
    </citation>
    <scope>NUCLEOTIDE SEQUENCE</scope>
    <source>
        <tissue evidence="1">Brain</tissue>
    </source>
</reference>
<name>A0A1A8I7C2_NOTKU</name>
<proteinExistence type="predicted"/>
<dbReference type="AlphaFoldDB" id="A0A1A8I7C2"/>
<organism evidence="1">
    <name type="scientific">Nothobranchius kuhntae</name>
    <name type="common">Beira killifish</name>
    <dbReference type="NCBI Taxonomy" id="321403"/>
    <lineage>
        <taxon>Eukaryota</taxon>
        <taxon>Metazoa</taxon>
        <taxon>Chordata</taxon>
        <taxon>Craniata</taxon>
        <taxon>Vertebrata</taxon>
        <taxon>Euteleostomi</taxon>
        <taxon>Actinopterygii</taxon>
        <taxon>Neopterygii</taxon>
        <taxon>Teleostei</taxon>
        <taxon>Neoteleostei</taxon>
        <taxon>Acanthomorphata</taxon>
        <taxon>Ovalentaria</taxon>
        <taxon>Atherinomorphae</taxon>
        <taxon>Cyprinodontiformes</taxon>
        <taxon>Nothobranchiidae</taxon>
        <taxon>Nothobranchius</taxon>
    </lineage>
</organism>